<keyword evidence="2 4" id="KW-0808">Transferase</keyword>
<keyword evidence="7" id="KW-1185">Reference proteome</keyword>
<dbReference type="Proteomes" id="UP001595765">
    <property type="component" value="Unassembled WGS sequence"/>
</dbReference>
<reference evidence="7" key="1">
    <citation type="journal article" date="2019" name="Int. J. Syst. Evol. Microbiol.">
        <title>The Global Catalogue of Microorganisms (GCM) 10K type strain sequencing project: providing services to taxonomists for standard genome sequencing and annotation.</title>
        <authorList>
            <consortium name="The Broad Institute Genomics Platform"/>
            <consortium name="The Broad Institute Genome Sequencing Center for Infectious Disease"/>
            <person name="Wu L."/>
            <person name="Ma J."/>
        </authorList>
    </citation>
    <scope>NUCLEOTIDE SEQUENCE [LARGE SCALE GENOMIC DNA]</scope>
    <source>
        <strain evidence="7">CGMCC 4.7237</strain>
    </source>
</reference>
<dbReference type="Gene3D" id="3.40.47.10">
    <property type="match status" value="2"/>
</dbReference>
<evidence type="ECO:0000256" key="1">
    <source>
        <dbReference type="ARBA" id="ARBA00008467"/>
    </source>
</evidence>
<dbReference type="InterPro" id="IPR020841">
    <property type="entry name" value="PKS_Beta-ketoAc_synthase_dom"/>
</dbReference>
<dbReference type="PANTHER" id="PTHR11712:SF322">
    <property type="entry name" value="POLYKETIDE BETA-KETOACYL SYNTHASE 2-RELATED"/>
    <property type="match status" value="1"/>
</dbReference>
<proteinExistence type="inferred from homology"/>
<evidence type="ECO:0000313" key="7">
    <source>
        <dbReference type="Proteomes" id="UP001595765"/>
    </source>
</evidence>
<dbReference type="InterPro" id="IPR014031">
    <property type="entry name" value="Ketoacyl_synth_C"/>
</dbReference>
<evidence type="ECO:0000256" key="2">
    <source>
        <dbReference type="ARBA" id="ARBA00022679"/>
    </source>
</evidence>
<dbReference type="SUPFAM" id="SSF53901">
    <property type="entry name" value="Thiolase-like"/>
    <property type="match status" value="2"/>
</dbReference>
<evidence type="ECO:0000256" key="3">
    <source>
        <dbReference type="ARBA" id="ARBA00023315"/>
    </source>
</evidence>
<comment type="caution">
    <text evidence="6">The sequence shown here is derived from an EMBL/GenBank/DDBJ whole genome shotgun (WGS) entry which is preliminary data.</text>
</comment>
<feature type="domain" description="Ketosynthase family 3 (KS3)" evidence="5">
    <location>
        <begin position="17"/>
        <end position="419"/>
    </location>
</feature>
<dbReference type="PROSITE" id="PS52004">
    <property type="entry name" value="KS3_2"/>
    <property type="match status" value="1"/>
</dbReference>
<organism evidence="6 7">
    <name type="scientific">Streptomyces polygonati</name>
    <dbReference type="NCBI Taxonomy" id="1617087"/>
    <lineage>
        <taxon>Bacteria</taxon>
        <taxon>Bacillati</taxon>
        <taxon>Actinomycetota</taxon>
        <taxon>Actinomycetes</taxon>
        <taxon>Kitasatosporales</taxon>
        <taxon>Streptomycetaceae</taxon>
        <taxon>Streptomyces</taxon>
    </lineage>
</organism>
<dbReference type="EMBL" id="JBHSBB010000008">
    <property type="protein sequence ID" value="MFC4031639.1"/>
    <property type="molecule type" value="Genomic_DNA"/>
</dbReference>
<comment type="similarity">
    <text evidence="1 4">Belongs to the thiolase-like superfamily. Beta-ketoacyl-ACP synthases family.</text>
</comment>
<accession>A0ABV8HI68</accession>
<dbReference type="PANTHER" id="PTHR11712">
    <property type="entry name" value="POLYKETIDE SYNTHASE-RELATED"/>
    <property type="match status" value="1"/>
</dbReference>
<protein>
    <submittedName>
        <fullName evidence="6">Ketosynthase chain-length factor</fullName>
    </submittedName>
</protein>
<dbReference type="Pfam" id="PF02801">
    <property type="entry name" value="Ketoacyl-synt_C"/>
    <property type="match status" value="1"/>
</dbReference>
<dbReference type="InterPro" id="IPR014030">
    <property type="entry name" value="Ketoacyl_synth_N"/>
</dbReference>
<dbReference type="RefSeq" id="WP_386427934.1">
    <property type="nucleotide sequence ID" value="NZ_JBHSBB010000008.1"/>
</dbReference>
<evidence type="ECO:0000259" key="5">
    <source>
        <dbReference type="PROSITE" id="PS52004"/>
    </source>
</evidence>
<dbReference type="SMART" id="SM00825">
    <property type="entry name" value="PKS_KS"/>
    <property type="match status" value="1"/>
</dbReference>
<dbReference type="InterPro" id="IPR000794">
    <property type="entry name" value="Beta-ketoacyl_synthase"/>
</dbReference>
<dbReference type="Pfam" id="PF00109">
    <property type="entry name" value="ketoacyl-synt"/>
    <property type="match status" value="1"/>
</dbReference>
<dbReference type="InterPro" id="IPR016039">
    <property type="entry name" value="Thiolase-like"/>
</dbReference>
<evidence type="ECO:0000313" key="6">
    <source>
        <dbReference type="EMBL" id="MFC4031639.1"/>
    </source>
</evidence>
<dbReference type="CDD" id="cd00832">
    <property type="entry name" value="CLF"/>
    <property type="match status" value="1"/>
</dbReference>
<gene>
    <name evidence="6" type="ORF">ACFO3J_09130</name>
</gene>
<name>A0ABV8HI68_9ACTN</name>
<keyword evidence="3" id="KW-0012">Acyltransferase</keyword>
<evidence type="ECO:0000256" key="4">
    <source>
        <dbReference type="RuleBase" id="RU003694"/>
    </source>
</evidence>
<sequence>MTGAAATASAVTPAAGTTAAVITGIGVAAPNGLGTEAWWAATLRGESGIRPIADYDASAYPTRLVGRISGFDAGEHLPSRLLPQTDRVTRLALAAADWALADAGVTPAELPEYDMSVATSNSTGGFEFTHREIRKLWTQGPQQVSVYESFAWFYAVNTGQISIRHGMRGPSSVLVAEQAGGLDAIGHARRTLRASGALVVAGGVESSLDPWGFVSHLSGGRISQSADPSAAYLPFDVRATGHVPGEGGAILVVEPAAGAARRAAPRVYGSVAGYAATFDPRPGSPRPPGLERAVRAALADAGVSPADVDVVFADAAAIPALDAAEAAAIEAVFGPYGVPVTAPKTLTGRLFGGGPPLDVAAALLAVRDSVLPPTANIERPVPGHRIDLVRGEPRPARVRTALVLARGHGGFNSALVITAPEAAPPSAAGPSREGEGQRP</sequence>